<name>A0A438EV93_VITVI</name>
<accession>A0A438EV93</accession>
<evidence type="ECO:0000313" key="2">
    <source>
        <dbReference type="Proteomes" id="UP000288805"/>
    </source>
</evidence>
<protein>
    <submittedName>
        <fullName evidence="1">Uncharacterized protein</fullName>
    </submittedName>
</protein>
<proteinExistence type="predicted"/>
<dbReference type="EMBL" id="QGNW01001179">
    <property type="protein sequence ID" value="RVW51592.1"/>
    <property type="molecule type" value="Genomic_DNA"/>
</dbReference>
<evidence type="ECO:0000313" key="1">
    <source>
        <dbReference type="EMBL" id="RVW51592.1"/>
    </source>
</evidence>
<dbReference type="Proteomes" id="UP000288805">
    <property type="component" value="Unassembled WGS sequence"/>
</dbReference>
<reference evidence="1 2" key="1">
    <citation type="journal article" date="2018" name="PLoS Genet.">
        <title>Population sequencing reveals clonal diversity and ancestral inbreeding in the grapevine cultivar Chardonnay.</title>
        <authorList>
            <person name="Roach M.J."/>
            <person name="Johnson D.L."/>
            <person name="Bohlmann J."/>
            <person name="van Vuuren H.J."/>
            <person name="Jones S.J."/>
            <person name="Pretorius I.S."/>
            <person name="Schmidt S.A."/>
            <person name="Borneman A.R."/>
        </authorList>
    </citation>
    <scope>NUCLEOTIDE SEQUENCE [LARGE SCALE GENOMIC DNA]</scope>
    <source>
        <strain evidence="2">cv. Chardonnay</strain>
        <tissue evidence="1">Leaf</tissue>
    </source>
</reference>
<organism evidence="1 2">
    <name type="scientific">Vitis vinifera</name>
    <name type="common">Grape</name>
    <dbReference type="NCBI Taxonomy" id="29760"/>
    <lineage>
        <taxon>Eukaryota</taxon>
        <taxon>Viridiplantae</taxon>
        <taxon>Streptophyta</taxon>
        <taxon>Embryophyta</taxon>
        <taxon>Tracheophyta</taxon>
        <taxon>Spermatophyta</taxon>
        <taxon>Magnoliopsida</taxon>
        <taxon>eudicotyledons</taxon>
        <taxon>Gunneridae</taxon>
        <taxon>Pentapetalae</taxon>
        <taxon>rosids</taxon>
        <taxon>Vitales</taxon>
        <taxon>Vitaceae</taxon>
        <taxon>Viteae</taxon>
        <taxon>Vitis</taxon>
    </lineage>
</organism>
<dbReference type="AlphaFoldDB" id="A0A438EV93"/>
<gene>
    <name evidence="1" type="ORF">CK203_066581</name>
</gene>
<comment type="caution">
    <text evidence="1">The sequence shown here is derived from an EMBL/GenBank/DDBJ whole genome shotgun (WGS) entry which is preliminary data.</text>
</comment>
<sequence length="119" mass="13595">MDTPTTYLELPLGPSVKSVVAWDVIEEMFLQRLTTLEHQAAYIDQKSLSQVCQLLMYLFVIPKKAGYVLQHCEGRLWARLWKAIRALDALASSKDAWVVEEWEDLEGGGHWGPFLHIVP</sequence>